<comment type="subcellular location">
    <subcellularLocation>
        <location evidence="7">Cytoplasm</location>
    </subcellularLocation>
</comment>
<dbReference type="HAMAP" id="MF_00296">
    <property type="entry name" value="MetX_acyltransf"/>
    <property type="match status" value="1"/>
</dbReference>
<evidence type="ECO:0000256" key="1">
    <source>
        <dbReference type="ARBA" id="ARBA00011738"/>
    </source>
</evidence>
<evidence type="ECO:0000313" key="11">
    <source>
        <dbReference type="Proteomes" id="UP000008229"/>
    </source>
</evidence>
<comment type="similarity">
    <text evidence="7">Belongs to the AB hydrolase superfamily. MetX family.</text>
</comment>
<accession>D3F9H8</accession>
<sequence length="394" mass="42548">MSDGVGRVETRSRVLFDEERPLVLESGARLTHVEVAYETYGELDAAGANAVFVCHALSGDAHAAGYHDGDRRPGWWDNIVGPGRPLDTDRLFVVCANVLGGCKGTTGPGSLDPATGRPYGLRFPQLAVRDLVQVHRALLRSLGVSRLRAAIGGSLGGMQVLQWSLDHPGEIGGAVIVAASARLSAQNIAFSAVAREAIMRDPDFAGGDYYAADAGPARPRPDRGLALARMIGHITYLSEESMRQKFGRRIQDAVEPRYGFDVDFEVESYLAHQGQSFVERFDANTYLYMTRVMDYFDPFTDPAYVQRQVAAAGAGGGAGPAGTRYLVLSFDSDWRFSTEHAREIATELRGAGAPVTFREISAPHGHDSFLFPIPEYHRTVGGFLDALAGEAVAS</sequence>
<dbReference type="OrthoDB" id="9800754at2"/>
<keyword evidence="2 7" id="KW-0963">Cytoplasm</keyword>
<keyword evidence="3 7" id="KW-0028">Amino-acid biosynthesis</keyword>
<dbReference type="InterPro" id="IPR008220">
    <property type="entry name" value="HAT_MetX-like"/>
</dbReference>
<proteinExistence type="inferred from homology"/>
<comment type="caution">
    <text evidence="7">Lacks conserved residue(s) required for the propagation of feature annotation.</text>
</comment>
<evidence type="ECO:0000313" key="10">
    <source>
        <dbReference type="EMBL" id="ADB49145.1"/>
    </source>
</evidence>
<dbReference type="GO" id="GO:0009086">
    <property type="term" value="P:methionine biosynthetic process"/>
    <property type="evidence" value="ECO:0007669"/>
    <property type="project" value="UniProtKB-UniRule"/>
</dbReference>
<evidence type="ECO:0000256" key="3">
    <source>
        <dbReference type="ARBA" id="ARBA00022605"/>
    </source>
</evidence>
<feature type="active site" evidence="7 8">
    <location>
        <position position="366"/>
    </location>
</feature>
<dbReference type="EMBL" id="CP001854">
    <property type="protein sequence ID" value="ADB49145.1"/>
    <property type="molecule type" value="Genomic_DNA"/>
</dbReference>
<dbReference type="AlphaFoldDB" id="D3F9H8"/>
<feature type="site" description="Important for acyl-CoA specificity" evidence="7">
    <location>
        <position position="335"/>
    </location>
</feature>
<name>D3F9H8_CONWI</name>
<dbReference type="Gene3D" id="3.40.50.1820">
    <property type="entry name" value="alpha/beta hydrolase"/>
    <property type="match status" value="1"/>
</dbReference>
<evidence type="ECO:0000256" key="5">
    <source>
        <dbReference type="ARBA" id="ARBA00023167"/>
    </source>
</evidence>
<feature type="domain" description="AB hydrolase-1" evidence="9">
    <location>
        <begin position="50"/>
        <end position="369"/>
    </location>
</feature>
<dbReference type="Gene3D" id="1.10.1740.110">
    <property type="match status" value="1"/>
</dbReference>
<dbReference type="GO" id="GO:0008899">
    <property type="term" value="F:homoserine O-succinyltransferase activity"/>
    <property type="evidence" value="ECO:0007669"/>
    <property type="project" value="UniProtKB-UniRule"/>
</dbReference>
<keyword evidence="5 7" id="KW-0486">Methionine biosynthesis</keyword>
<dbReference type="Proteomes" id="UP000008229">
    <property type="component" value="Chromosome"/>
</dbReference>
<dbReference type="GO" id="GO:0005737">
    <property type="term" value="C:cytoplasm"/>
    <property type="evidence" value="ECO:0007669"/>
    <property type="project" value="UniProtKB-SubCell"/>
</dbReference>
<evidence type="ECO:0000256" key="7">
    <source>
        <dbReference type="HAMAP-Rule" id="MF_00296"/>
    </source>
</evidence>
<comment type="pathway">
    <text evidence="7">Amino-acid biosynthesis; L-methionine biosynthesis via de novo pathway; O-succinyl-L-homoserine from L-homoserine: step 1/1.</text>
</comment>
<organism evidence="10 11">
    <name type="scientific">Conexibacter woesei (strain DSM 14684 / CCUG 47730 / CIP 108061 / JCM 11494 / NBRC 100937 / ID131577)</name>
    <dbReference type="NCBI Taxonomy" id="469383"/>
    <lineage>
        <taxon>Bacteria</taxon>
        <taxon>Bacillati</taxon>
        <taxon>Actinomycetota</taxon>
        <taxon>Thermoleophilia</taxon>
        <taxon>Solirubrobacterales</taxon>
        <taxon>Conexibacteraceae</taxon>
        <taxon>Conexibacter</taxon>
    </lineage>
</organism>
<dbReference type="EC" id="2.3.1.46" evidence="7"/>
<gene>
    <name evidence="7" type="primary">metXS</name>
    <name evidence="10" type="ordered locus">Cwoe_0712</name>
</gene>
<dbReference type="PANTHER" id="PTHR32268:SF11">
    <property type="entry name" value="HOMOSERINE O-ACETYLTRANSFERASE"/>
    <property type="match status" value="1"/>
</dbReference>
<keyword evidence="6 7" id="KW-0012">Acyltransferase</keyword>
<reference evidence="11" key="2">
    <citation type="submission" date="2010-01" db="EMBL/GenBank/DDBJ databases">
        <title>The complete genome of Conexibacter woesei DSM 14684.</title>
        <authorList>
            <consortium name="US DOE Joint Genome Institute (JGI-PGF)"/>
            <person name="Lucas S."/>
            <person name="Copeland A."/>
            <person name="Lapidus A."/>
            <person name="Glavina del Rio T."/>
            <person name="Dalin E."/>
            <person name="Tice H."/>
            <person name="Bruce D."/>
            <person name="Goodwin L."/>
            <person name="Pitluck S."/>
            <person name="Kyrpides N."/>
            <person name="Mavromatis K."/>
            <person name="Ivanova N."/>
            <person name="Mikhailova N."/>
            <person name="Chertkov O."/>
            <person name="Brettin T."/>
            <person name="Detter J.C."/>
            <person name="Han C."/>
            <person name="Larimer F."/>
            <person name="Land M."/>
            <person name="Hauser L."/>
            <person name="Markowitz V."/>
            <person name="Cheng J.-F."/>
            <person name="Hugenholtz P."/>
            <person name="Woyke T."/>
            <person name="Wu D."/>
            <person name="Pukall R."/>
            <person name="Steenblock K."/>
            <person name="Schneider S."/>
            <person name="Klenk H.-P."/>
            <person name="Eisen J.A."/>
        </authorList>
    </citation>
    <scope>NUCLEOTIDE SEQUENCE [LARGE SCALE GENOMIC DNA]</scope>
    <source>
        <strain evidence="11">DSM 14684 / CIP 108061 / JCM 11494 / NBRC 100937 / ID131577</strain>
    </source>
</reference>
<reference evidence="10 11" key="1">
    <citation type="journal article" date="2010" name="Stand. Genomic Sci.">
        <title>Complete genome sequence of Conexibacter woesei type strain (ID131577).</title>
        <authorList>
            <person name="Pukall R."/>
            <person name="Lapidus A."/>
            <person name="Glavina Del Rio T."/>
            <person name="Copeland A."/>
            <person name="Tice H."/>
            <person name="Cheng J.-F."/>
            <person name="Lucas S."/>
            <person name="Chen F."/>
            <person name="Nolan M."/>
            <person name="Bruce D."/>
            <person name="Goodwin L."/>
            <person name="Pitluck S."/>
            <person name="Mavromatis K."/>
            <person name="Ivanova N."/>
            <person name="Ovchinnikova G."/>
            <person name="Pati A."/>
            <person name="Chen A."/>
            <person name="Palaniappan K."/>
            <person name="Land M."/>
            <person name="Hauser L."/>
            <person name="Chang Y.-J."/>
            <person name="Jeffries C.D."/>
            <person name="Chain P."/>
            <person name="Meincke L."/>
            <person name="Sims D."/>
            <person name="Brettin T."/>
            <person name="Detter J.C."/>
            <person name="Rohde M."/>
            <person name="Goeker M."/>
            <person name="Bristow J."/>
            <person name="Eisen J.A."/>
            <person name="Markowitz V."/>
            <person name="Kyrpides N.C."/>
            <person name="Klenk H.-P."/>
            <person name="Hugenholtz P."/>
        </authorList>
    </citation>
    <scope>NUCLEOTIDE SEQUENCE [LARGE SCALE GENOMIC DNA]</scope>
    <source>
        <strain evidence="11">DSM 14684 / CIP 108061 / JCM 11494 / NBRC 100937 / ID131577</strain>
    </source>
</reference>
<dbReference type="NCBIfam" id="NF001209">
    <property type="entry name" value="PRK00175.1"/>
    <property type="match status" value="1"/>
</dbReference>
<dbReference type="SUPFAM" id="SSF53474">
    <property type="entry name" value="alpha/beta-Hydrolases"/>
    <property type="match status" value="1"/>
</dbReference>
<dbReference type="GO" id="GO:0009092">
    <property type="term" value="P:homoserine metabolic process"/>
    <property type="evidence" value="ECO:0007669"/>
    <property type="project" value="TreeGrafter"/>
</dbReference>
<feature type="active site" evidence="7 8">
    <location>
        <position position="333"/>
    </location>
</feature>
<dbReference type="RefSeq" id="WP_012932198.1">
    <property type="nucleotide sequence ID" value="NC_013739.1"/>
</dbReference>
<feature type="active site" description="Nucleophile" evidence="7 8">
    <location>
        <position position="154"/>
    </location>
</feature>
<comment type="function">
    <text evidence="7">Transfers a succinyl group from succinyl-CoA to L-homoserine, forming succinyl-L-homoserine.</text>
</comment>
<comment type="catalytic activity">
    <reaction evidence="7">
        <text>L-homoserine + succinyl-CoA = O-succinyl-L-homoserine + CoA</text>
        <dbReference type="Rhea" id="RHEA:22008"/>
        <dbReference type="ChEBI" id="CHEBI:57287"/>
        <dbReference type="ChEBI" id="CHEBI:57292"/>
        <dbReference type="ChEBI" id="CHEBI:57476"/>
        <dbReference type="ChEBI" id="CHEBI:57661"/>
        <dbReference type="EC" id="2.3.1.46"/>
    </reaction>
</comment>
<dbReference type="NCBIfam" id="TIGR01392">
    <property type="entry name" value="homoserO_Ac_trn"/>
    <property type="match status" value="1"/>
</dbReference>
<evidence type="ECO:0000256" key="2">
    <source>
        <dbReference type="ARBA" id="ARBA00022490"/>
    </source>
</evidence>
<dbReference type="PIRSF" id="PIRSF000443">
    <property type="entry name" value="Homoser_Ac_trans"/>
    <property type="match status" value="1"/>
</dbReference>
<feature type="binding site" evidence="7">
    <location>
        <position position="229"/>
    </location>
    <ligand>
        <name>substrate</name>
    </ligand>
</feature>
<dbReference type="GO" id="GO:0004414">
    <property type="term" value="F:homoserine O-acetyltransferase activity"/>
    <property type="evidence" value="ECO:0007669"/>
    <property type="project" value="TreeGrafter"/>
</dbReference>
<dbReference type="FunFam" id="1.10.1740.110:FF:000001">
    <property type="entry name" value="Homoserine O-acetyltransferase"/>
    <property type="match status" value="1"/>
</dbReference>
<feature type="binding site" evidence="7">
    <location>
        <position position="367"/>
    </location>
    <ligand>
        <name>substrate</name>
    </ligand>
</feature>
<evidence type="ECO:0000259" key="9">
    <source>
        <dbReference type="Pfam" id="PF00561"/>
    </source>
</evidence>
<evidence type="ECO:0000256" key="4">
    <source>
        <dbReference type="ARBA" id="ARBA00022679"/>
    </source>
</evidence>
<keyword evidence="4 7" id="KW-0808">Transferase</keyword>
<evidence type="ECO:0000256" key="8">
    <source>
        <dbReference type="PIRSR" id="PIRSR000443-1"/>
    </source>
</evidence>
<dbReference type="InterPro" id="IPR029058">
    <property type="entry name" value="AB_hydrolase_fold"/>
</dbReference>
<dbReference type="Pfam" id="PF00561">
    <property type="entry name" value="Abhydrolase_1"/>
    <property type="match status" value="1"/>
</dbReference>
<dbReference type="PANTHER" id="PTHR32268">
    <property type="entry name" value="HOMOSERINE O-ACETYLTRANSFERASE"/>
    <property type="match status" value="1"/>
</dbReference>
<dbReference type="InterPro" id="IPR000073">
    <property type="entry name" value="AB_hydrolase_1"/>
</dbReference>
<keyword evidence="11" id="KW-1185">Reference proteome</keyword>
<dbReference type="KEGG" id="cwo:Cwoe_0712"/>
<dbReference type="eggNOG" id="COG2021">
    <property type="taxonomic scope" value="Bacteria"/>
</dbReference>
<dbReference type="HOGENOM" id="CLU_028760_1_2_11"/>
<dbReference type="UniPathway" id="UPA00051">
    <property type="reaction ID" value="UER00075"/>
</dbReference>
<dbReference type="STRING" id="469383.Cwoe_0712"/>
<comment type="subunit">
    <text evidence="1 7">Homodimer.</text>
</comment>
<protein>
    <recommendedName>
        <fullName evidence="7">Homoserine O-succinyltransferase</fullName>
        <shortName evidence="7">HST</shortName>
        <ecNumber evidence="7">2.3.1.46</ecNumber>
    </recommendedName>
    <alternativeName>
        <fullName evidence="7">Homoserine transsuccinylase</fullName>
        <shortName evidence="7">HTS</shortName>
    </alternativeName>
</protein>
<evidence type="ECO:0000256" key="6">
    <source>
        <dbReference type="ARBA" id="ARBA00023315"/>
    </source>
</evidence>